<comment type="caution">
    <text evidence="1">The sequence shown here is derived from an EMBL/GenBank/DDBJ whole genome shotgun (WGS) entry which is preliminary data.</text>
</comment>
<protein>
    <submittedName>
        <fullName evidence="1">Uncharacterized protein</fullName>
    </submittedName>
</protein>
<evidence type="ECO:0000313" key="1">
    <source>
        <dbReference type="EMBL" id="KAJ8049474.1"/>
    </source>
</evidence>
<evidence type="ECO:0000313" key="2">
    <source>
        <dbReference type="Proteomes" id="UP001152320"/>
    </source>
</evidence>
<dbReference type="Proteomes" id="UP001152320">
    <property type="component" value="Chromosome 1"/>
</dbReference>
<dbReference type="EMBL" id="JAIZAY010000001">
    <property type="protein sequence ID" value="KAJ8049474.1"/>
    <property type="molecule type" value="Genomic_DNA"/>
</dbReference>
<keyword evidence="2" id="KW-1185">Reference proteome</keyword>
<gene>
    <name evidence="1" type="ORF">HOLleu_02238</name>
</gene>
<name>A0A9Q1CS37_HOLLE</name>
<reference evidence="1" key="1">
    <citation type="submission" date="2021-10" db="EMBL/GenBank/DDBJ databases">
        <title>Tropical sea cucumber genome reveals ecological adaptation and Cuvierian tubules defense mechanism.</title>
        <authorList>
            <person name="Chen T."/>
        </authorList>
    </citation>
    <scope>NUCLEOTIDE SEQUENCE</scope>
    <source>
        <strain evidence="1">Nanhai2018</strain>
        <tissue evidence="1">Muscle</tissue>
    </source>
</reference>
<dbReference type="AlphaFoldDB" id="A0A9Q1CS37"/>
<sequence>MGRVSKVILDRINESLRATTKVNQLRNTTAVIDWFISLADQQSQTFMVFGITSISQKLLIAPLASTKSRLPISELDCNHARLSVLFSIDTPWTKQANVNSYFGQL</sequence>
<organism evidence="1 2">
    <name type="scientific">Holothuria leucospilota</name>
    <name type="common">Black long sea cucumber</name>
    <name type="synonym">Mertensiothuria leucospilota</name>
    <dbReference type="NCBI Taxonomy" id="206669"/>
    <lineage>
        <taxon>Eukaryota</taxon>
        <taxon>Metazoa</taxon>
        <taxon>Echinodermata</taxon>
        <taxon>Eleutherozoa</taxon>
        <taxon>Echinozoa</taxon>
        <taxon>Holothuroidea</taxon>
        <taxon>Aspidochirotacea</taxon>
        <taxon>Aspidochirotida</taxon>
        <taxon>Holothuriidae</taxon>
        <taxon>Holothuria</taxon>
    </lineage>
</organism>
<proteinExistence type="predicted"/>
<accession>A0A9Q1CS37</accession>